<dbReference type="NCBIfam" id="TIGR02727">
    <property type="entry name" value="MTHFS_bact"/>
    <property type="match status" value="1"/>
</dbReference>
<dbReference type="GO" id="GO:0051539">
    <property type="term" value="F:4 iron, 4 sulfur cluster binding"/>
    <property type="evidence" value="ECO:0007669"/>
    <property type="project" value="UniProtKB-UniRule"/>
</dbReference>
<evidence type="ECO:0000256" key="5">
    <source>
        <dbReference type="ARBA" id="ARBA00016895"/>
    </source>
</evidence>
<keyword evidence="8 17" id="KW-0479">Metal-binding</keyword>
<comment type="caution">
    <text evidence="18">The sequence shown here is derived from an EMBL/GenBank/DDBJ whole genome shotgun (WGS) entry which is preliminary data.</text>
</comment>
<dbReference type="InterPro" id="IPR037171">
    <property type="entry name" value="NagB/RpiA_transferase-like"/>
</dbReference>
<dbReference type="SUPFAM" id="SSF100950">
    <property type="entry name" value="NagB/RpiA/CoA transferase-like"/>
    <property type="match status" value="1"/>
</dbReference>
<evidence type="ECO:0000256" key="9">
    <source>
        <dbReference type="ARBA" id="ARBA00022785"/>
    </source>
</evidence>
<keyword evidence="12 17" id="KW-0411">Iron-sulfur</keyword>
<evidence type="ECO:0000256" key="8">
    <source>
        <dbReference type="ARBA" id="ARBA00022723"/>
    </source>
</evidence>
<dbReference type="PANTHER" id="PTHR36701:SF1">
    <property type="entry name" value="EPOXYQUEUOSINE REDUCTASE QUEH"/>
    <property type="match status" value="1"/>
</dbReference>
<evidence type="ECO:0000256" key="10">
    <source>
        <dbReference type="ARBA" id="ARBA00023002"/>
    </source>
</evidence>
<reference evidence="18 19" key="1">
    <citation type="submission" date="2010-08" db="EMBL/GenBank/DDBJ databases">
        <authorList>
            <person name="Harkins D.M."/>
            <person name="Madupu R."/>
            <person name="Durkin A.S."/>
            <person name="Torralba M."/>
            <person name="Methe B."/>
            <person name="Sutton G.G."/>
            <person name="Nelson K.E."/>
        </authorList>
    </citation>
    <scope>NUCLEOTIDE SEQUENCE [LARGE SCALE GENOMIC DNA]</scope>
    <source>
        <strain evidence="18 19">DSM 17678</strain>
    </source>
</reference>
<evidence type="ECO:0000256" key="12">
    <source>
        <dbReference type="ARBA" id="ARBA00023014"/>
    </source>
</evidence>
<dbReference type="Pfam" id="PF01812">
    <property type="entry name" value="5-FTHF_cyc-lig"/>
    <property type="match status" value="1"/>
</dbReference>
<dbReference type="InterPro" id="IPR024185">
    <property type="entry name" value="FTHF_cligase-like_sf"/>
</dbReference>
<dbReference type="eggNOG" id="COG0212">
    <property type="taxonomic scope" value="Bacteria"/>
</dbReference>
<dbReference type="GO" id="GO:0046872">
    <property type="term" value="F:metal ion binding"/>
    <property type="evidence" value="ECO:0007669"/>
    <property type="project" value="UniProtKB-KW"/>
</dbReference>
<evidence type="ECO:0000313" key="19">
    <source>
        <dbReference type="Proteomes" id="UP000003244"/>
    </source>
</evidence>
<dbReference type="InterPro" id="IPR002698">
    <property type="entry name" value="FTHF_cligase"/>
</dbReference>
<evidence type="ECO:0000256" key="16">
    <source>
        <dbReference type="ARBA" id="ARBA00047415"/>
    </source>
</evidence>
<accession>E0E4X0</accession>
<evidence type="ECO:0000256" key="13">
    <source>
        <dbReference type="ARBA" id="ARBA00023157"/>
    </source>
</evidence>
<keyword evidence="7 17" id="KW-0819">tRNA processing</keyword>
<keyword evidence="14 17" id="KW-0676">Redox-active center</keyword>
<evidence type="ECO:0000256" key="1">
    <source>
        <dbReference type="ARBA" id="ARBA00002268"/>
    </source>
</evidence>
<feature type="binding site" evidence="17">
    <location>
        <position position="57"/>
    </location>
    <ligand>
        <name>[4Fe-4S] cluster</name>
        <dbReference type="ChEBI" id="CHEBI:49883"/>
    </ligand>
</feature>
<proteinExistence type="inferred from homology"/>
<dbReference type="RefSeq" id="WP_007791000.1">
    <property type="nucleotide sequence ID" value="NZ_ADGQ01000071.1"/>
</dbReference>
<evidence type="ECO:0000256" key="17">
    <source>
        <dbReference type="HAMAP-Rule" id="MF_02089"/>
    </source>
</evidence>
<dbReference type="GO" id="GO:0008616">
    <property type="term" value="P:tRNA queuosine(34) biosynthetic process"/>
    <property type="evidence" value="ECO:0007669"/>
    <property type="project" value="UniProtKB-UniRule"/>
</dbReference>
<dbReference type="UniPathway" id="UPA00392"/>
<dbReference type="Proteomes" id="UP000003244">
    <property type="component" value="Unassembled WGS sequence"/>
</dbReference>
<dbReference type="GO" id="GO:0052693">
    <property type="term" value="F:epoxyqueuosine reductase activity"/>
    <property type="evidence" value="ECO:0007669"/>
    <property type="project" value="UniProtKB-UniRule"/>
</dbReference>
<evidence type="ECO:0000313" key="18">
    <source>
        <dbReference type="EMBL" id="EFM64044.1"/>
    </source>
</evidence>
<evidence type="ECO:0000256" key="6">
    <source>
        <dbReference type="ARBA" id="ARBA00022485"/>
    </source>
</evidence>
<dbReference type="STRING" id="596315.HMPREF0634_0865"/>
<dbReference type="GO" id="GO:0016874">
    <property type="term" value="F:ligase activity"/>
    <property type="evidence" value="ECO:0007669"/>
    <property type="project" value="UniProtKB-KW"/>
</dbReference>
<evidence type="ECO:0000256" key="14">
    <source>
        <dbReference type="ARBA" id="ARBA00023284"/>
    </source>
</evidence>
<dbReference type="EMBL" id="ADGQ01000071">
    <property type="protein sequence ID" value="EFM64044.1"/>
    <property type="molecule type" value="Genomic_DNA"/>
</dbReference>
<feature type="binding site" evidence="17">
    <location>
        <position position="142"/>
    </location>
    <ligand>
        <name>[4Fe-4S] cluster</name>
        <dbReference type="ChEBI" id="CHEBI:49883"/>
    </ligand>
</feature>
<feature type="disulfide bond" description="Redox-active" evidence="17">
    <location>
        <begin position="221"/>
        <end position="223"/>
    </location>
</feature>
<protein>
    <recommendedName>
        <fullName evidence="5 17">Epoxyqueuosine reductase QueH</fullName>
        <ecNumber evidence="4 17">1.17.99.6</ecNumber>
    </recommendedName>
    <alternativeName>
        <fullName evidence="15 17">Queuosine biosynthesis protein QueH</fullName>
    </alternativeName>
</protein>
<keyword evidence="19" id="KW-1185">Reference proteome</keyword>
<evidence type="ECO:0000256" key="3">
    <source>
        <dbReference type="ARBA" id="ARBA00008207"/>
    </source>
</evidence>
<dbReference type="Gene3D" id="3.40.50.10420">
    <property type="entry name" value="NagB/RpiA/CoA transferase-like"/>
    <property type="match status" value="1"/>
</dbReference>
<comment type="similarity">
    <text evidence="3 17">Belongs to the QueH family.</text>
</comment>
<evidence type="ECO:0000256" key="15">
    <source>
        <dbReference type="ARBA" id="ARBA00031446"/>
    </source>
</evidence>
<dbReference type="PANTHER" id="PTHR36701">
    <property type="entry name" value="EPOXYQUEUOSINE REDUCTASE QUEH"/>
    <property type="match status" value="1"/>
</dbReference>
<sequence>MMNNNINKSIIDNRNIDKINSNKATKPVKVNYQKELEKILKKVEDEGTCPSLLLHSCCGPCSSYVLEYLGQYFEITVFYYNPNIYPSEEYWYRVDEQKKIIDLTKARYPIHMIEGAYEVDRFYETIDGMKDLPEGGARCHKCYELRMSEAAKLAKEEGFDYFTTTLTISPHKNSQILNRIGQEVGARYGVSHLPSDFKKNNGYKRSCQLTSGFGMYRQDYCGCEYSMKETMKRRKKRLRDDMKVINEGLDPAYMAQADQAIFDKLYKRPEYLASRVIFTYAGRYPEVDTIDFIERALGEGKIVAVPYCSDRETMKAYKIQSTSELVENSFGVLEPDIDLCQELAIEEIDLILVPCCTADKKGARLGFGRGYYDRFLPRSQAEKILLIRSRQMSEDIPMEDHDLVIDKLISEI</sequence>
<feature type="binding site" evidence="17">
    <location>
        <position position="139"/>
    </location>
    <ligand>
        <name>[4Fe-4S] cluster</name>
        <dbReference type="ChEBI" id="CHEBI:49883"/>
    </ligand>
</feature>
<comment type="pathway">
    <text evidence="2 17">tRNA modification; tRNA-queuosine biosynthesis.</text>
</comment>
<keyword evidence="11 17" id="KW-0408">Iron</keyword>
<dbReference type="eggNOG" id="COG1636">
    <property type="taxonomic scope" value="Bacteria"/>
</dbReference>
<dbReference type="HAMAP" id="MF_02089">
    <property type="entry name" value="QueH"/>
    <property type="match status" value="1"/>
</dbReference>
<evidence type="ECO:0000256" key="2">
    <source>
        <dbReference type="ARBA" id="ARBA00004691"/>
    </source>
</evidence>
<comment type="catalytic activity">
    <reaction evidence="16 17">
        <text>epoxyqueuosine(34) in tRNA + AH2 = queuosine(34) in tRNA + A + H2O</text>
        <dbReference type="Rhea" id="RHEA:32159"/>
        <dbReference type="Rhea" id="RHEA-COMP:18571"/>
        <dbReference type="Rhea" id="RHEA-COMP:18582"/>
        <dbReference type="ChEBI" id="CHEBI:13193"/>
        <dbReference type="ChEBI" id="CHEBI:15377"/>
        <dbReference type="ChEBI" id="CHEBI:17499"/>
        <dbReference type="ChEBI" id="CHEBI:194431"/>
        <dbReference type="ChEBI" id="CHEBI:194443"/>
        <dbReference type="EC" id="1.17.99.6"/>
    </reaction>
</comment>
<evidence type="ECO:0000256" key="4">
    <source>
        <dbReference type="ARBA" id="ARBA00012622"/>
    </source>
</evidence>
<dbReference type="EC" id="1.17.99.6" evidence="4 17"/>
<keyword evidence="18" id="KW-0436">Ligase</keyword>
<comment type="function">
    <text evidence="1 17">Catalyzes the conversion of epoxyqueuosine (oQ) to queuosine (Q), which is a hypermodified base found in the wobble positions of tRNA(Asp), tRNA(Asn), tRNA(His) and tRNA(Tyr).</text>
</comment>
<dbReference type="InterPro" id="IPR003828">
    <property type="entry name" value="QueH"/>
</dbReference>
<evidence type="ECO:0000256" key="11">
    <source>
        <dbReference type="ARBA" id="ARBA00023004"/>
    </source>
</evidence>
<keyword evidence="9 17" id="KW-0671">Queuosine biosynthesis</keyword>
<evidence type="ECO:0000256" key="7">
    <source>
        <dbReference type="ARBA" id="ARBA00022694"/>
    </source>
</evidence>
<dbReference type="AlphaFoldDB" id="E0E4X0"/>
<dbReference type="GeneID" id="84801630"/>
<keyword evidence="6 17" id="KW-0004">4Fe-4S</keyword>
<dbReference type="Pfam" id="PF02677">
    <property type="entry name" value="QueH"/>
    <property type="match status" value="1"/>
</dbReference>
<name>E0E4X0_9FIRM</name>
<organism evidence="18 19">
    <name type="scientific">Peptostreptococcus stomatis DSM 17678</name>
    <dbReference type="NCBI Taxonomy" id="596315"/>
    <lineage>
        <taxon>Bacteria</taxon>
        <taxon>Bacillati</taxon>
        <taxon>Bacillota</taxon>
        <taxon>Clostridia</taxon>
        <taxon>Peptostreptococcales</taxon>
        <taxon>Peptostreptococcaceae</taxon>
        <taxon>Peptostreptococcus</taxon>
    </lineage>
</organism>
<feature type="binding site" evidence="17">
    <location>
        <position position="58"/>
    </location>
    <ligand>
        <name>[4Fe-4S] cluster</name>
        <dbReference type="ChEBI" id="CHEBI:49883"/>
    </ligand>
</feature>
<keyword evidence="10 17" id="KW-0560">Oxidoreductase</keyword>
<keyword evidence="13 17" id="KW-1015">Disulfide bond</keyword>
<gene>
    <name evidence="17" type="primary">queH</name>
    <name evidence="18" type="ORF">HMPREF0634_0865</name>
</gene>